<feature type="transmembrane region" description="Helical" evidence="1">
    <location>
        <begin position="37"/>
        <end position="59"/>
    </location>
</feature>
<comment type="caution">
    <text evidence="2">The sequence shown here is derived from an EMBL/GenBank/DDBJ whole genome shotgun (WGS) entry which is preliminary data.</text>
</comment>
<feature type="transmembrane region" description="Helical" evidence="1">
    <location>
        <begin position="6"/>
        <end position="25"/>
    </location>
</feature>
<reference evidence="3" key="1">
    <citation type="journal article" date="2019" name="Int. J. Syst. Evol. Microbiol.">
        <title>The Global Catalogue of Microorganisms (GCM) 10K type strain sequencing project: providing services to taxonomists for standard genome sequencing and annotation.</title>
        <authorList>
            <consortium name="The Broad Institute Genomics Platform"/>
            <consortium name="The Broad Institute Genome Sequencing Center for Infectious Disease"/>
            <person name="Wu L."/>
            <person name="Ma J."/>
        </authorList>
    </citation>
    <scope>NUCLEOTIDE SEQUENCE [LARGE SCALE GENOMIC DNA]</scope>
    <source>
        <strain evidence="3">CECT 8551</strain>
    </source>
</reference>
<keyword evidence="1" id="KW-0472">Membrane</keyword>
<gene>
    <name evidence="2" type="ORF">ACFOUP_01800</name>
</gene>
<dbReference type="RefSeq" id="WP_241292455.1">
    <property type="nucleotide sequence ID" value="NZ_JAKZGR010000003.1"/>
</dbReference>
<evidence type="ECO:0000256" key="1">
    <source>
        <dbReference type="SAM" id="Phobius"/>
    </source>
</evidence>
<dbReference type="EMBL" id="JBHSAV010000003">
    <property type="protein sequence ID" value="MFC3975099.1"/>
    <property type="molecule type" value="Genomic_DNA"/>
</dbReference>
<evidence type="ECO:0000313" key="3">
    <source>
        <dbReference type="Proteomes" id="UP001595766"/>
    </source>
</evidence>
<accession>A0ABV8EGH6</accession>
<keyword evidence="1" id="KW-0812">Transmembrane</keyword>
<organism evidence="2 3">
    <name type="scientific">Belliella kenyensis</name>
    <dbReference type="NCBI Taxonomy" id="1472724"/>
    <lineage>
        <taxon>Bacteria</taxon>
        <taxon>Pseudomonadati</taxon>
        <taxon>Bacteroidota</taxon>
        <taxon>Cytophagia</taxon>
        <taxon>Cytophagales</taxon>
        <taxon>Cyclobacteriaceae</taxon>
        <taxon>Belliella</taxon>
    </lineage>
</organism>
<keyword evidence="3" id="KW-1185">Reference proteome</keyword>
<name>A0ABV8EGH6_9BACT</name>
<protein>
    <submittedName>
        <fullName evidence="2">Uncharacterized protein</fullName>
    </submittedName>
</protein>
<keyword evidence="1" id="KW-1133">Transmembrane helix</keyword>
<proteinExistence type="predicted"/>
<evidence type="ECO:0000313" key="2">
    <source>
        <dbReference type="EMBL" id="MFC3975099.1"/>
    </source>
</evidence>
<dbReference type="Proteomes" id="UP001595766">
    <property type="component" value="Unassembled WGS sequence"/>
</dbReference>
<sequence>MKALEYLSILIIAIFMIAYGIFMLVNKIHVIGIKRNLDPNVVGGASLIFVGIIFLVVYYHSLSPYVGIRRFLEERKTKRRKK</sequence>